<dbReference type="AlphaFoldDB" id="A0A087HES8"/>
<dbReference type="SUPFAM" id="SSF52200">
    <property type="entry name" value="Toll/Interleukin receptor TIR domain"/>
    <property type="match status" value="1"/>
</dbReference>
<dbReference type="Proteomes" id="UP000029120">
    <property type="component" value="Chromosome 2"/>
</dbReference>
<dbReference type="SUPFAM" id="SSF52058">
    <property type="entry name" value="L domain-like"/>
    <property type="match status" value="1"/>
</dbReference>
<evidence type="ECO:0000256" key="4">
    <source>
        <dbReference type="ARBA" id="ARBA00022737"/>
    </source>
</evidence>
<dbReference type="InterPro" id="IPR058192">
    <property type="entry name" value="WHD_ROQ1-like"/>
</dbReference>
<dbReference type="SUPFAM" id="SSF52540">
    <property type="entry name" value="P-loop containing nucleoside triphosphate hydrolases"/>
    <property type="match status" value="1"/>
</dbReference>
<keyword evidence="2" id="KW-0804">Transcription</keyword>
<dbReference type="FunFam" id="3.40.50.10140:FF:000007">
    <property type="entry name" value="Disease resistance protein (TIR-NBS-LRR class)"/>
    <property type="match status" value="1"/>
</dbReference>
<dbReference type="GO" id="GO:0005737">
    <property type="term" value="C:cytoplasm"/>
    <property type="evidence" value="ECO:0007669"/>
    <property type="project" value="UniProtKB-ARBA"/>
</dbReference>
<reference evidence="10" key="1">
    <citation type="journal article" date="2015" name="Nat. Plants">
        <title>Genome expansion of Arabis alpina linked with retrotransposition and reduced symmetric DNA methylation.</title>
        <authorList>
            <person name="Willing E.M."/>
            <person name="Rawat V."/>
            <person name="Mandakova T."/>
            <person name="Maumus F."/>
            <person name="James G.V."/>
            <person name="Nordstroem K.J."/>
            <person name="Becker C."/>
            <person name="Warthmann N."/>
            <person name="Chica C."/>
            <person name="Szarzynska B."/>
            <person name="Zytnicki M."/>
            <person name="Albani M.C."/>
            <person name="Kiefer C."/>
            <person name="Bergonzi S."/>
            <person name="Castaings L."/>
            <person name="Mateos J.L."/>
            <person name="Berns M.C."/>
            <person name="Bujdoso N."/>
            <person name="Piofczyk T."/>
            <person name="de Lorenzo L."/>
            <person name="Barrero-Sicilia C."/>
            <person name="Mateos I."/>
            <person name="Piednoel M."/>
            <person name="Hagmann J."/>
            <person name="Chen-Min-Tao R."/>
            <person name="Iglesias-Fernandez R."/>
            <person name="Schuster S.C."/>
            <person name="Alonso-Blanco C."/>
            <person name="Roudier F."/>
            <person name="Carbonero P."/>
            <person name="Paz-Ares J."/>
            <person name="Davis S.J."/>
            <person name="Pecinka A."/>
            <person name="Quesneville H."/>
            <person name="Colot V."/>
            <person name="Lysak M.A."/>
            <person name="Weigel D."/>
            <person name="Coupland G."/>
            <person name="Schneeberger K."/>
        </authorList>
    </citation>
    <scope>NUCLEOTIDE SEQUENCE [LARGE SCALE GENOMIC DNA]</scope>
    <source>
        <strain evidence="10">cv. Pajares</strain>
    </source>
</reference>
<dbReference type="PANTHER" id="PTHR11017:SF418">
    <property type="entry name" value="DISEASE RESISTANCE PROTEIN (TIR-NBS-LRR CLASS) FAMILY-RELATED"/>
    <property type="match status" value="1"/>
</dbReference>
<dbReference type="Pfam" id="PF01582">
    <property type="entry name" value="TIR"/>
    <property type="match status" value="1"/>
</dbReference>
<keyword evidence="2" id="KW-0805">Transcription regulation</keyword>
<keyword evidence="3" id="KW-0433">Leucine-rich repeat</keyword>
<dbReference type="InterPro" id="IPR011713">
    <property type="entry name" value="Leu-rich_rpt_3"/>
</dbReference>
<dbReference type="Gene3D" id="3.80.10.10">
    <property type="entry name" value="Ribonuclease Inhibitor"/>
    <property type="match status" value="1"/>
</dbReference>
<dbReference type="Gene3D" id="3.40.50.10140">
    <property type="entry name" value="Toll/interleukin-1 receptor homology (TIR) domain"/>
    <property type="match status" value="1"/>
</dbReference>
<dbReference type="PROSITE" id="PS50104">
    <property type="entry name" value="TIR"/>
    <property type="match status" value="1"/>
</dbReference>
<dbReference type="EMBL" id="CM002870">
    <property type="protein sequence ID" value="KFK40630.1"/>
    <property type="molecule type" value="Genomic_DNA"/>
</dbReference>
<proteinExistence type="inferred from homology"/>
<organism evidence="9 10">
    <name type="scientific">Arabis alpina</name>
    <name type="common">Alpine rock-cress</name>
    <dbReference type="NCBI Taxonomy" id="50452"/>
    <lineage>
        <taxon>Eukaryota</taxon>
        <taxon>Viridiplantae</taxon>
        <taxon>Streptophyta</taxon>
        <taxon>Embryophyta</taxon>
        <taxon>Tracheophyta</taxon>
        <taxon>Spermatophyta</taxon>
        <taxon>Magnoliopsida</taxon>
        <taxon>eudicotyledons</taxon>
        <taxon>Gunneridae</taxon>
        <taxon>Pentapetalae</taxon>
        <taxon>rosids</taxon>
        <taxon>malvids</taxon>
        <taxon>Brassicales</taxon>
        <taxon>Brassicaceae</taxon>
        <taxon>Arabideae</taxon>
        <taxon>Arabis</taxon>
    </lineage>
</organism>
<dbReference type="GO" id="GO:0006353">
    <property type="term" value="P:DNA-templated transcription termination"/>
    <property type="evidence" value="ECO:0007669"/>
    <property type="project" value="UniProtKB-KW"/>
</dbReference>
<dbReference type="InterPro" id="IPR036390">
    <property type="entry name" value="WH_DNA-bd_sf"/>
</dbReference>
<dbReference type="SMART" id="SM00733">
    <property type="entry name" value="Mterf"/>
    <property type="match status" value="6"/>
</dbReference>
<evidence type="ECO:0000256" key="7">
    <source>
        <dbReference type="ARBA" id="ARBA00023027"/>
    </source>
</evidence>
<keyword evidence="2" id="KW-0806">Transcription termination</keyword>
<dbReference type="Pfam" id="PF23282">
    <property type="entry name" value="WHD_ROQ1"/>
    <property type="match status" value="1"/>
</dbReference>
<dbReference type="SUPFAM" id="SSF46785">
    <property type="entry name" value="Winged helix' DNA-binding domain"/>
    <property type="match status" value="1"/>
</dbReference>
<comment type="similarity">
    <text evidence="1">Belongs to the mTERF family.</text>
</comment>
<evidence type="ECO:0000313" key="10">
    <source>
        <dbReference type="Proteomes" id="UP000029120"/>
    </source>
</evidence>
<feature type="domain" description="TIR" evidence="8">
    <location>
        <begin position="11"/>
        <end position="175"/>
    </location>
</feature>
<keyword evidence="6" id="KW-0809">Transit peptide</keyword>
<sequence length="959" mass="109575">MQPKYSLGGRSRHRVFASFHGKDVRKTFLSHLRKQFDYNGISMFNDQGIQRSQTIPLALTQAIRGSRISIVVLSKNYASSSWCLDELLEIMKCKENMGQIVMTIFYGVDPSDVRKQKGDFGKVFKKTCARKTEEERRKWHKALTEVGNIAGEHFLNWDNEAKMIETVAKDVLDKLNVTSSRDFDGMVGLEAHLRKMESLLDLDYDGVKMVAISGPTGIGAIKENLCDQKVLIILDDVNNLKQLEALAKEPTWFGPGSRIIVTTENEELLQQHELCGSLPLGLRVVGSSLRGKEEDEWEDVVNRLETILDRDIEDVLRVGYDNLDENEQALFLHIAVFFNHKYSDLVRAMFTGCNLDVKRGLKILVYRSLIEISTNGNLIEMHRLLQEMARKAIRKQEPWKRQILMDAHEICDVLENETGTSVVSGISFDISEINEVVVSNKALKRMSNLQFLRIYKSRDDGNDTMYNIPEEMEFPRRLRLLEWKEYPSKCLPPTFHPEYLVELDMKHSKLEYLWQGTRKLTNLKKRDLSRSFHLKELPDLSNATNLEELNLTHCESLVEIPSSFRFTSVFSNSFSSSYVTPKDPNFTVSYLVDSLGLPTKLAESISKKVSFQDQRNPDSVLNLLRSHGFTDSQISTIVTDYPRLLLLDAERSIGPKLHFLQSRGASISELTKIVSLVPEILGKKSTSVYYDSVKCIVEAKNKKSSNYAQCSLENKVRNISVLRELGMPQRLLLPLLVSKSQPVCGKENFDASLKKVVEMGFDPTTSKFVLALRMLYQMSDKTIEEKVQVYKSLGFTVENIWEIFKLTPSFLKVSKNKILQSMETFLGLGFSRDEFAMMVKRYPACIEYSAESVKRKTEFILKKMNWPVKAVVLHPQVVGYSMEKRIVPRCNVIKALMSKGLLREGSELPPVSSVMSSTDQTFLNRYVLKHDKLVPELMAIFTGKRVSETRSRSHNNEKC</sequence>
<dbReference type="InterPro" id="IPR035897">
    <property type="entry name" value="Toll_tir_struct_dom_sf"/>
</dbReference>
<keyword evidence="7" id="KW-0520">NAD</keyword>
<evidence type="ECO:0000259" key="8">
    <source>
        <dbReference type="PROSITE" id="PS50104"/>
    </source>
</evidence>
<dbReference type="Gramene" id="KFK40630">
    <property type="protein sequence ID" value="KFK40630"/>
    <property type="gene ID" value="AALP_AA2G021400"/>
</dbReference>
<dbReference type="InterPro" id="IPR000157">
    <property type="entry name" value="TIR_dom"/>
</dbReference>
<dbReference type="Pfam" id="PF07725">
    <property type="entry name" value="LRR_3"/>
    <property type="match status" value="1"/>
</dbReference>
<keyword evidence="5" id="KW-0611">Plant defense</keyword>
<evidence type="ECO:0000256" key="2">
    <source>
        <dbReference type="ARBA" id="ARBA00022472"/>
    </source>
</evidence>
<keyword evidence="10" id="KW-1185">Reference proteome</keyword>
<accession>A0A087HES8</accession>
<dbReference type="InterPro" id="IPR027417">
    <property type="entry name" value="P-loop_NTPase"/>
</dbReference>
<protein>
    <recommendedName>
        <fullName evidence="8">TIR domain-containing protein</fullName>
    </recommendedName>
</protein>
<evidence type="ECO:0000313" key="9">
    <source>
        <dbReference type="EMBL" id="KFK40630.1"/>
    </source>
</evidence>
<evidence type="ECO:0000256" key="6">
    <source>
        <dbReference type="ARBA" id="ARBA00022946"/>
    </source>
</evidence>
<dbReference type="GO" id="GO:0006952">
    <property type="term" value="P:defense response"/>
    <property type="evidence" value="ECO:0007669"/>
    <property type="project" value="UniProtKB-KW"/>
</dbReference>
<dbReference type="eggNOG" id="KOG1267">
    <property type="taxonomic scope" value="Eukaryota"/>
</dbReference>
<name>A0A087HES8_ARAAL</name>
<dbReference type="InterPro" id="IPR032675">
    <property type="entry name" value="LRR_dom_sf"/>
</dbReference>
<dbReference type="Gene3D" id="1.25.70.10">
    <property type="entry name" value="Transcription termination factor 3, mitochondrial"/>
    <property type="match status" value="2"/>
</dbReference>
<dbReference type="SMART" id="SM00255">
    <property type="entry name" value="TIR"/>
    <property type="match status" value="1"/>
</dbReference>
<dbReference type="Gene3D" id="1.10.8.430">
    <property type="entry name" value="Helical domain of apoptotic protease-activating factors"/>
    <property type="match status" value="1"/>
</dbReference>
<dbReference type="Pfam" id="PF02536">
    <property type="entry name" value="mTERF"/>
    <property type="match status" value="1"/>
</dbReference>
<dbReference type="InterPro" id="IPR044974">
    <property type="entry name" value="Disease_R_plants"/>
</dbReference>
<dbReference type="InterPro" id="IPR003690">
    <property type="entry name" value="MTERF"/>
</dbReference>
<dbReference type="GO" id="GO:0003676">
    <property type="term" value="F:nucleic acid binding"/>
    <property type="evidence" value="ECO:0007669"/>
    <property type="project" value="InterPro"/>
</dbReference>
<dbReference type="OrthoDB" id="637682at2759"/>
<keyword evidence="4" id="KW-0677">Repeat</keyword>
<dbReference type="InterPro" id="IPR038538">
    <property type="entry name" value="MTERF_sf"/>
</dbReference>
<evidence type="ECO:0000256" key="3">
    <source>
        <dbReference type="ARBA" id="ARBA00022614"/>
    </source>
</evidence>
<dbReference type="FunFam" id="1.25.70.10:FF:000043">
    <property type="entry name" value="At1g61990/F8K4_18"/>
    <property type="match status" value="1"/>
</dbReference>
<dbReference type="InterPro" id="IPR042197">
    <property type="entry name" value="Apaf_helical"/>
</dbReference>
<dbReference type="PANTHER" id="PTHR11017">
    <property type="entry name" value="LEUCINE-RICH REPEAT-CONTAINING PROTEIN"/>
    <property type="match status" value="1"/>
</dbReference>
<gene>
    <name evidence="9" type="ordered locus">AALP_Aa2g021400</name>
</gene>
<evidence type="ECO:0000256" key="1">
    <source>
        <dbReference type="ARBA" id="ARBA00007692"/>
    </source>
</evidence>
<dbReference type="GO" id="GO:0007165">
    <property type="term" value="P:signal transduction"/>
    <property type="evidence" value="ECO:0007669"/>
    <property type="project" value="InterPro"/>
</dbReference>
<evidence type="ECO:0000256" key="5">
    <source>
        <dbReference type="ARBA" id="ARBA00022821"/>
    </source>
</evidence>